<evidence type="ECO:0000313" key="4">
    <source>
        <dbReference type="Proteomes" id="UP000255317"/>
    </source>
</evidence>
<reference evidence="3 4" key="1">
    <citation type="submission" date="2018-07" db="EMBL/GenBank/DDBJ databases">
        <title>Genomic Encyclopedia of Type Strains, Phase IV (KMG-IV): sequencing the most valuable type-strain genomes for metagenomic binning, comparative biology and taxonomic classification.</title>
        <authorList>
            <person name="Goeker M."/>
        </authorList>
    </citation>
    <scope>NUCLEOTIDE SEQUENCE [LARGE SCALE GENOMIC DNA]</scope>
    <source>
        <strain evidence="3 4">DSM 101478</strain>
    </source>
</reference>
<dbReference type="Pfam" id="PF11827">
    <property type="entry name" value="DUF3347"/>
    <property type="match status" value="1"/>
</dbReference>
<proteinExistence type="predicted"/>
<comment type="caution">
    <text evidence="3">The sequence shown here is derived from an EMBL/GenBank/DDBJ whole genome shotgun (WGS) entry which is preliminary data.</text>
</comment>
<feature type="domain" description="DUF3347" evidence="2">
    <location>
        <begin position="62"/>
        <end position="134"/>
    </location>
</feature>
<keyword evidence="1" id="KW-0732">Signal</keyword>
<feature type="chain" id="PRO_5016910602" evidence="1">
    <location>
        <begin position="21"/>
        <end position="184"/>
    </location>
</feature>
<dbReference type="EMBL" id="QRAO01000001">
    <property type="protein sequence ID" value="RDK89108.1"/>
    <property type="molecule type" value="Genomic_DNA"/>
</dbReference>
<name>A0A370QL85_9FLAO</name>
<sequence>MKTTLRLLALAVLVTFTACKNDTKEHTPETVEVTSGDEVTQENSKKPTIGEVAFNDPKMAVVFREYLGLKDALVGSNPAKAGASASRLMTAFANIGVEDNVLKAAQNVLDAKNIEEQRTAFVAVTTEVEAMLKGEIASGTVYKQYCPMAFNNTGASWLSASSDIMNPYFGDKMLRCGRVEAKIE</sequence>
<organism evidence="3 4">
    <name type="scientific">Marinirhabdus gelatinilytica</name>
    <dbReference type="NCBI Taxonomy" id="1703343"/>
    <lineage>
        <taxon>Bacteria</taxon>
        <taxon>Pseudomonadati</taxon>
        <taxon>Bacteroidota</taxon>
        <taxon>Flavobacteriia</taxon>
        <taxon>Flavobacteriales</taxon>
        <taxon>Flavobacteriaceae</taxon>
    </lineage>
</organism>
<dbReference type="RefSeq" id="WP_170134717.1">
    <property type="nucleotide sequence ID" value="NZ_QRAO01000001.1"/>
</dbReference>
<dbReference type="Proteomes" id="UP000255317">
    <property type="component" value="Unassembled WGS sequence"/>
</dbReference>
<feature type="signal peptide" evidence="1">
    <location>
        <begin position="1"/>
        <end position="20"/>
    </location>
</feature>
<gene>
    <name evidence="3" type="ORF">C8D94_101988</name>
</gene>
<dbReference type="InterPro" id="IPR021782">
    <property type="entry name" value="DUF3347"/>
</dbReference>
<keyword evidence="4" id="KW-1185">Reference proteome</keyword>
<evidence type="ECO:0000313" key="3">
    <source>
        <dbReference type="EMBL" id="RDK89108.1"/>
    </source>
</evidence>
<protein>
    <submittedName>
        <fullName evidence="3">Uncharacterized protein DUF3347</fullName>
    </submittedName>
</protein>
<accession>A0A370QL85</accession>
<dbReference type="PROSITE" id="PS51257">
    <property type="entry name" value="PROKAR_LIPOPROTEIN"/>
    <property type="match status" value="1"/>
</dbReference>
<evidence type="ECO:0000259" key="2">
    <source>
        <dbReference type="Pfam" id="PF11827"/>
    </source>
</evidence>
<evidence type="ECO:0000256" key="1">
    <source>
        <dbReference type="SAM" id="SignalP"/>
    </source>
</evidence>
<dbReference type="AlphaFoldDB" id="A0A370QL85"/>